<dbReference type="GO" id="GO:0008409">
    <property type="term" value="F:5'-3' exonuclease activity"/>
    <property type="evidence" value="ECO:0000318"/>
    <property type="project" value="GO_Central"/>
</dbReference>
<comment type="subcellular location">
    <subcellularLocation>
        <location evidence="8">Nucleus</location>
    </subcellularLocation>
</comment>
<dbReference type="FunCoup" id="Q5K7I9">
    <property type="interactions" value="296"/>
</dbReference>
<keyword evidence="7 8" id="KW-0464">Manganese</keyword>
<dbReference type="InterPro" id="IPR033315">
    <property type="entry name" value="Fan1-like"/>
</dbReference>
<dbReference type="InterPro" id="IPR049126">
    <property type="entry name" value="FAN1-like_TPR"/>
</dbReference>
<dbReference type="HOGENOM" id="CLU_005116_0_0_1"/>
<keyword evidence="8" id="KW-0227">DNA damage</keyword>
<dbReference type="GO" id="GO:0070336">
    <property type="term" value="F:flap-structured DNA binding"/>
    <property type="evidence" value="ECO:0000318"/>
    <property type="project" value="GO_Central"/>
</dbReference>
<dbReference type="Pfam" id="PF08774">
    <property type="entry name" value="VRR_NUC"/>
    <property type="match status" value="1"/>
</dbReference>
<feature type="compositionally biased region" description="Low complexity" evidence="9">
    <location>
        <begin position="228"/>
        <end position="245"/>
    </location>
</feature>
<dbReference type="PANTHER" id="PTHR15749:SF4">
    <property type="entry name" value="FANCONI-ASSOCIATED NUCLEASE 1"/>
    <property type="match status" value="1"/>
</dbReference>
<comment type="catalytic activity">
    <reaction evidence="1 8">
        <text>Hydrolytically removes 5'-nucleotides successively from the 3'-hydroxy termini of 3'-hydroxy-terminated oligonucleotides.</text>
        <dbReference type="EC" id="3.1.4.1"/>
    </reaction>
</comment>
<keyword evidence="3 8" id="KW-0540">Nuclease</keyword>
<evidence type="ECO:0000256" key="4">
    <source>
        <dbReference type="ARBA" id="ARBA00022723"/>
    </source>
</evidence>
<dbReference type="FunFam" id="3.40.1350.10:FF:000013">
    <property type="entry name" value="Fanconi-associated nuclease"/>
    <property type="match status" value="1"/>
</dbReference>
<feature type="domain" description="VRR-NUC" evidence="10">
    <location>
        <begin position="779"/>
        <end position="894"/>
    </location>
</feature>
<sequence length="983" mass="109534">MGSSPPPPSFLVPTTRNEQELSFPGSLKLNDKVSNDGEEPGVSMYVRLFDEMIKTVLDGESYLFTQREIWVLNYILDLPYEPRYLLTRLLLRRPSRVHTYTSLVASYSSEIGEEGIKMAMKTLTRRLAVPKDIVNSDPDPVPGTPIASSSRPGPSPLSAKAEGRRPANALWANKPWVDSPSGLTEAQERADPELAAALKESYWASKVGRVNVDSDDEGDGLPAANNRSELVSTSVSTPTVSRQSSGIPTISPIEFSLTPESPPPVSFLAEDEKSLSLDDLMTCMSFDQLRKVAKAHKLSASSLLTRESTLNALRGMAKQQTVLGFAPMKGKGKATTPAQVHGKQTTLPFASKPKQTSELLLTAQMLSSFGGSAIRLTPSLHSLISRVNLIFSRTPPIAPGTASLMLPSILVTSNKRRYPDYGLTTRSKIWKDRDELLVWERAVGWEATVTEALGETWDQTRKNPNAAPIPGSTSRTGWVNRKEGAKIVRKIWEGTWDVWKEMVDGDKGKEVDVSKEEGGLVGDRFQTGHVLTRIVYKGAEALGILHEYDNECMVLRALLAQRRWRRGKRGAWYDRLALVLMNHYNSSPAEKEEKQREATQVCIDGLLDEATHLIYRPALSRRLKRLENKLNLPSDERHISFASLLTCKTRELNAVRSPENRGVVRAKSCSGSVAREGDDDEGTGGKGKLVGKSLWMGKEGEVSVEQWVLEWWEKKGYKGYHSESSILTTLFTLLIWPVLFHPLPGAFETSYQTAPLDLGEDTFAPSRRTLLEDRLAEISKTKRALELLREVDNRERPKGTWAVGVDWGYEKEDLEEILECLSGKALSGVCRMLAEEYRHRASGVPDLIVWNPQTKDARFVEVKGPGDSLSETQKIWIDVLLSSGIQVEVCRVKALSPTAAQLQSLEKKRKTSPALNISSNSIDVKRLKRRSTTSTISAYVKTDDGEYVKADEVVELDEEDDGWERRDEMRFESGVERREGRLE</sequence>
<dbReference type="EC" id="3.1.4.1" evidence="8"/>
<dbReference type="CDD" id="cd22326">
    <property type="entry name" value="FAN1-like"/>
    <property type="match status" value="1"/>
</dbReference>
<dbReference type="OrthoDB" id="258143at2759"/>
<keyword evidence="12" id="KW-1185">Reference proteome</keyword>
<evidence type="ECO:0000256" key="3">
    <source>
        <dbReference type="ARBA" id="ARBA00022722"/>
    </source>
</evidence>
<gene>
    <name evidence="11" type="ordered locus">CNM02280</name>
</gene>
<feature type="region of interest" description="Disordered" evidence="9">
    <location>
        <begin position="214"/>
        <end position="258"/>
    </location>
</feature>
<dbReference type="SMART" id="SM00990">
    <property type="entry name" value="VRR_NUC"/>
    <property type="match status" value="1"/>
</dbReference>
<dbReference type="GO" id="GO:0046872">
    <property type="term" value="F:metal ion binding"/>
    <property type="evidence" value="ECO:0007669"/>
    <property type="project" value="UniProtKB-KW"/>
</dbReference>
<protein>
    <recommendedName>
        <fullName evidence="8">Fanconi-associated nuclease</fullName>
        <ecNumber evidence="8">3.1.4.1</ecNumber>
    </recommendedName>
</protein>
<dbReference type="eggNOG" id="KOG2143">
    <property type="taxonomic scope" value="Eukaryota"/>
</dbReference>
<proteinExistence type="inferred from homology"/>
<evidence type="ECO:0000256" key="5">
    <source>
        <dbReference type="ARBA" id="ARBA00022801"/>
    </source>
</evidence>
<dbReference type="InParanoid" id="Q5K7I9"/>
<accession>Q5K7I9</accession>
<keyword evidence="5 8" id="KW-0378">Hydrolase</keyword>
<keyword evidence="8" id="KW-0539">Nucleus</keyword>
<evidence type="ECO:0000256" key="1">
    <source>
        <dbReference type="ARBA" id="ARBA00000983"/>
    </source>
</evidence>
<dbReference type="GO" id="GO:0036297">
    <property type="term" value="P:interstrand cross-link repair"/>
    <property type="evidence" value="ECO:0000318"/>
    <property type="project" value="GO_Central"/>
</dbReference>
<dbReference type="Pfam" id="PF21170">
    <property type="entry name" value="FAN1_TPR"/>
    <property type="match status" value="1"/>
</dbReference>
<dbReference type="Gene3D" id="3.40.1350.10">
    <property type="match status" value="1"/>
</dbReference>
<keyword evidence="8" id="KW-0234">DNA repair</keyword>
<dbReference type="GO" id="GO:0017108">
    <property type="term" value="F:5'-flap endonuclease activity"/>
    <property type="evidence" value="ECO:0000318"/>
    <property type="project" value="GO_Central"/>
</dbReference>
<dbReference type="STRING" id="214684.Q5K7I9"/>
<evidence type="ECO:0000256" key="2">
    <source>
        <dbReference type="ARBA" id="ARBA00005533"/>
    </source>
</evidence>
<keyword evidence="6 8" id="KW-0460">Magnesium</keyword>
<evidence type="ECO:0000259" key="10">
    <source>
        <dbReference type="SMART" id="SM00990"/>
    </source>
</evidence>
<dbReference type="KEGG" id="cne:CNM02280"/>
<dbReference type="VEuPathDB" id="FungiDB:CNM02280"/>
<evidence type="ECO:0000256" key="9">
    <source>
        <dbReference type="SAM" id="MobiDB-lite"/>
    </source>
</evidence>
<keyword evidence="4 8" id="KW-0479">Metal-binding</keyword>
<dbReference type="GeneID" id="3255067"/>
<comment type="function">
    <text evidence="8">Nuclease required for the repair of DNA interstrand cross-links (ICL). Acts as a 5'-3' exonuclease that anchors at a cut end of DNA and cleaves DNA successively at every third nucleotide, allowing to excise an ICL from one strand through flanking incisions.</text>
</comment>
<evidence type="ECO:0000313" key="12">
    <source>
        <dbReference type="Proteomes" id="UP000002149"/>
    </source>
</evidence>
<accession>Q55I05</accession>
<comment type="cofactor">
    <cofactor evidence="8">
        <name>Mg(2+)</name>
        <dbReference type="ChEBI" id="CHEBI:18420"/>
    </cofactor>
    <cofactor evidence="8">
        <name>Mn(2+)</name>
        <dbReference type="ChEBI" id="CHEBI:29035"/>
    </cofactor>
</comment>
<evidence type="ECO:0000256" key="6">
    <source>
        <dbReference type="ARBA" id="ARBA00022842"/>
    </source>
</evidence>
<organism evidence="11 12">
    <name type="scientific">Cryptococcus deneoformans (strain JEC21 / ATCC MYA-565)</name>
    <name type="common">Cryptococcus neoformans var. neoformans serotype D</name>
    <dbReference type="NCBI Taxonomy" id="214684"/>
    <lineage>
        <taxon>Eukaryota</taxon>
        <taxon>Fungi</taxon>
        <taxon>Dikarya</taxon>
        <taxon>Basidiomycota</taxon>
        <taxon>Agaricomycotina</taxon>
        <taxon>Tremellomycetes</taxon>
        <taxon>Tremellales</taxon>
        <taxon>Cryptococcaceae</taxon>
        <taxon>Cryptococcus</taxon>
        <taxon>Cryptococcus neoformans species complex</taxon>
    </lineage>
</organism>
<dbReference type="Proteomes" id="UP000002149">
    <property type="component" value="Chromosome 13"/>
</dbReference>
<evidence type="ECO:0000256" key="7">
    <source>
        <dbReference type="ARBA" id="ARBA00023211"/>
    </source>
</evidence>
<dbReference type="PANTHER" id="PTHR15749">
    <property type="entry name" value="FANCONI-ASSOCIATED NUCLEASE 1"/>
    <property type="match status" value="1"/>
</dbReference>
<dbReference type="GO" id="GO:0005634">
    <property type="term" value="C:nucleus"/>
    <property type="evidence" value="ECO:0000318"/>
    <property type="project" value="GO_Central"/>
</dbReference>
<dbReference type="AlphaFoldDB" id="Q5K7I9"/>
<comment type="similarity">
    <text evidence="2 8">Belongs to the FAN1 family.</text>
</comment>
<name>Q5K7I9_CRYD1</name>
<dbReference type="RefSeq" id="XP_024513927.1">
    <property type="nucleotide sequence ID" value="XM_024658338.1"/>
</dbReference>
<reference evidence="11 12" key="1">
    <citation type="journal article" date="2005" name="Science">
        <title>The genome of the basidiomycetous yeast and human pathogen Cryptococcus neoformans.</title>
        <authorList>
            <person name="Loftus B.J."/>
            <person name="Fung E."/>
            <person name="Roncaglia P."/>
            <person name="Rowley D."/>
            <person name="Amedeo P."/>
            <person name="Bruno D."/>
            <person name="Vamathevan J."/>
            <person name="Miranda M."/>
            <person name="Anderson I.J."/>
            <person name="Fraser J.A."/>
            <person name="Allen J.E."/>
            <person name="Bosdet I.E."/>
            <person name="Brent M.R."/>
            <person name="Chiu R."/>
            <person name="Doering T.L."/>
            <person name="Donlin M.J."/>
            <person name="D'Souza C.A."/>
            <person name="Fox D.S."/>
            <person name="Grinberg V."/>
            <person name="Fu J."/>
            <person name="Fukushima M."/>
            <person name="Haas B.J."/>
            <person name="Huang J.C."/>
            <person name="Janbon G."/>
            <person name="Jones S.J."/>
            <person name="Koo H.L."/>
            <person name="Krzywinski M.I."/>
            <person name="Kwon-Chung J.K."/>
            <person name="Lengeler K.B."/>
            <person name="Maiti R."/>
            <person name="Marra M.A."/>
            <person name="Marra R.E."/>
            <person name="Mathewson C.A."/>
            <person name="Mitchell T.G."/>
            <person name="Pertea M."/>
            <person name="Riggs F.R."/>
            <person name="Salzberg S.L."/>
            <person name="Schein J.E."/>
            <person name="Shvartsbeyn A."/>
            <person name="Shin H."/>
            <person name="Shumway M."/>
            <person name="Specht C.A."/>
            <person name="Suh B.B."/>
            <person name="Tenney A."/>
            <person name="Utterback T.R."/>
            <person name="Wickes B.L."/>
            <person name="Wortman J.R."/>
            <person name="Wye N.H."/>
            <person name="Kronstad J.W."/>
            <person name="Lodge J.K."/>
            <person name="Heitman J."/>
            <person name="Davis R.W."/>
            <person name="Fraser C.M."/>
            <person name="Hyman R.W."/>
        </authorList>
    </citation>
    <scope>NUCLEOTIDE SEQUENCE [LARGE SCALE GENOMIC DNA]</scope>
    <source>
        <strain evidence="12">JEC21 / ATCC MYA-565</strain>
    </source>
</reference>
<evidence type="ECO:0000256" key="8">
    <source>
        <dbReference type="RuleBase" id="RU365033"/>
    </source>
</evidence>
<dbReference type="InterPro" id="IPR014883">
    <property type="entry name" value="VRR_NUC"/>
</dbReference>
<feature type="region of interest" description="Disordered" evidence="9">
    <location>
        <begin position="131"/>
        <end position="164"/>
    </location>
</feature>
<dbReference type="PaxDb" id="214684-Q5K7I9"/>
<dbReference type="EMBL" id="AE017353">
    <property type="protein sequence ID" value="AAW46746.2"/>
    <property type="molecule type" value="Genomic_DNA"/>
</dbReference>
<dbReference type="InterPro" id="IPR011856">
    <property type="entry name" value="tRNA_endonuc-like_dom_sf"/>
</dbReference>
<evidence type="ECO:0000313" key="11">
    <source>
        <dbReference type="EMBL" id="AAW46746.2"/>
    </source>
</evidence>
<dbReference type="GO" id="GO:0004528">
    <property type="term" value="F:phosphodiesterase I activity"/>
    <property type="evidence" value="ECO:0007669"/>
    <property type="project" value="UniProtKB-EC"/>
</dbReference>
<dbReference type="InterPro" id="IPR049132">
    <property type="entry name" value="FAN1-like_euk"/>
</dbReference>